<dbReference type="Pfam" id="PF02742">
    <property type="entry name" value="Fe_dep_repr_C"/>
    <property type="match status" value="1"/>
</dbReference>
<dbReference type="InterPro" id="IPR036390">
    <property type="entry name" value="WH_DNA-bd_sf"/>
</dbReference>
<keyword evidence="4" id="KW-0408">Iron</keyword>
<evidence type="ECO:0000313" key="9">
    <source>
        <dbReference type="EMBL" id="GAI14288.1"/>
    </source>
</evidence>
<dbReference type="InterPro" id="IPR050536">
    <property type="entry name" value="DtxR_MntR_Metal-Reg"/>
</dbReference>
<evidence type="ECO:0000256" key="4">
    <source>
        <dbReference type="ARBA" id="ARBA00023004"/>
    </source>
</evidence>
<dbReference type="GO" id="GO:0046983">
    <property type="term" value="F:protein dimerization activity"/>
    <property type="evidence" value="ECO:0007669"/>
    <property type="project" value="InterPro"/>
</dbReference>
<dbReference type="Gene3D" id="1.10.10.10">
    <property type="entry name" value="Winged helix-like DNA-binding domain superfamily/Winged helix DNA-binding domain"/>
    <property type="match status" value="1"/>
</dbReference>
<protein>
    <recommendedName>
        <fullName evidence="8">HTH dtxR-type domain-containing protein</fullName>
    </recommendedName>
</protein>
<dbReference type="SMART" id="SM00899">
    <property type="entry name" value="FeoA"/>
    <property type="match status" value="1"/>
</dbReference>
<reference evidence="9" key="1">
    <citation type="journal article" date="2014" name="Front. Microbiol.">
        <title>High frequency of phylogenetically diverse reductive dehalogenase-homologous genes in deep subseafloor sedimentary metagenomes.</title>
        <authorList>
            <person name="Kawai M."/>
            <person name="Futagami T."/>
            <person name="Toyoda A."/>
            <person name="Takaki Y."/>
            <person name="Nishi S."/>
            <person name="Hori S."/>
            <person name="Arai W."/>
            <person name="Tsubouchi T."/>
            <person name="Morono Y."/>
            <person name="Uchiyama I."/>
            <person name="Ito T."/>
            <person name="Fujiyama A."/>
            <person name="Inagaki F."/>
            <person name="Takami H."/>
        </authorList>
    </citation>
    <scope>NUCLEOTIDE SEQUENCE</scope>
    <source>
        <strain evidence="9">Expedition CK06-06</strain>
    </source>
</reference>
<evidence type="ECO:0000259" key="8">
    <source>
        <dbReference type="PROSITE" id="PS50944"/>
    </source>
</evidence>
<dbReference type="PANTHER" id="PTHR33238:SF7">
    <property type="entry name" value="IRON-DEPENDENT TRANSCRIPTIONAL REGULATOR"/>
    <property type="match status" value="1"/>
</dbReference>
<dbReference type="GO" id="GO:0005737">
    <property type="term" value="C:cytoplasm"/>
    <property type="evidence" value="ECO:0007669"/>
    <property type="project" value="UniProtKB-SubCell"/>
</dbReference>
<sequence length="205" mass="22487">MITESVEEYLEAIYRLGERGEAATTTSVANELKVAPASATQMLKKLAKQRYLKYTPYRGVYLTPKGKKIGKEILRKHRVMEKFLSILGLPKSRVHKDACELEHHIPDDLERAIHQRVEGEKTLPPGTPSDVVSLTSLLDGQKGVISFIGGGRGASQRLADLGLTPRTEVTVVRSALFRGPLMVSVRGTTLAIGRGVAARVFVRAK</sequence>
<accession>X1L5N0</accession>
<evidence type="ECO:0000256" key="5">
    <source>
        <dbReference type="ARBA" id="ARBA00023015"/>
    </source>
</evidence>
<dbReference type="SMART" id="SM00529">
    <property type="entry name" value="HTH_DTXR"/>
    <property type="match status" value="1"/>
</dbReference>
<dbReference type="SUPFAM" id="SSF50037">
    <property type="entry name" value="C-terminal domain of transcriptional repressors"/>
    <property type="match status" value="1"/>
</dbReference>
<evidence type="ECO:0000256" key="3">
    <source>
        <dbReference type="ARBA" id="ARBA00011738"/>
    </source>
</evidence>
<evidence type="ECO:0000256" key="1">
    <source>
        <dbReference type="ARBA" id="ARBA00004496"/>
    </source>
</evidence>
<dbReference type="InterPro" id="IPR036388">
    <property type="entry name" value="WH-like_DNA-bd_sf"/>
</dbReference>
<dbReference type="InterPro" id="IPR008988">
    <property type="entry name" value="Transcriptional_repressor_C"/>
</dbReference>
<dbReference type="GO" id="GO:0003700">
    <property type="term" value="F:DNA-binding transcription factor activity"/>
    <property type="evidence" value="ECO:0007669"/>
    <property type="project" value="InterPro"/>
</dbReference>
<dbReference type="SUPFAM" id="SSF46785">
    <property type="entry name" value="Winged helix' DNA-binding domain"/>
    <property type="match status" value="1"/>
</dbReference>
<dbReference type="InterPro" id="IPR001367">
    <property type="entry name" value="Fe_dep_repressor"/>
</dbReference>
<keyword evidence="5" id="KW-0805">Transcription regulation</keyword>
<dbReference type="EMBL" id="BARV01006541">
    <property type="protein sequence ID" value="GAI14288.1"/>
    <property type="molecule type" value="Genomic_DNA"/>
</dbReference>
<dbReference type="InterPro" id="IPR007167">
    <property type="entry name" value="Fe-transptr_FeoA-like"/>
</dbReference>
<organism evidence="9">
    <name type="scientific">marine sediment metagenome</name>
    <dbReference type="NCBI Taxonomy" id="412755"/>
    <lineage>
        <taxon>unclassified sequences</taxon>
        <taxon>metagenomes</taxon>
        <taxon>ecological metagenomes</taxon>
    </lineage>
</organism>
<evidence type="ECO:0000256" key="2">
    <source>
        <dbReference type="ARBA" id="ARBA00007871"/>
    </source>
</evidence>
<name>X1L5N0_9ZZZZ</name>
<evidence type="ECO:0000256" key="6">
    <source>
        <dbReference type="ARBA" id="ARBA00023125"/>
    </source>
</evidence>
<gene>
    <name evidence="9" type="ORF">S06H3_13399</name>
</gene>
<dbReference type="InterPro" id="IPR036421">
    <property type="entry name" value="Fe_dep_repressor_sf"/>
</dbReference>
<dbReference type="GO" id="GO:0003677">
    <property type="term" value="F:DNA binding"/>
    <property type="evidence" value="ECO:0007669"/>
    <property type="project" value="UniProtKB-KW"/>
</dbReference>
<keyword evidence="7" id="KW-0804">Transcription</keyword>
<dbReference type="InterPro" id="IPR022689">
    <property type="entry name" value="Iron_dep_repressor"/>
</dbReference>
<feature type="domain" description="HTH dtxR-type" evidence="8">
    <location>
        <begin position="1"/>
        <end position="63"/>
    </location>
</feature>
<dbReference type="SUPFAM" id="SSF47979">
    <property type="entry name" value="Iron-dependent repressor protein, dimerization domain"/>
    <property type="match status" value="1"/>
</dbReference>
<comment type="caution">
    <text evidence="9">The sequence shown here is derived from an EMBL/GenBank/DDBJ whole genome shotgun (WGS) entry which is preliminary data.</text>
</comment>
<dbReference type="Pfam" id="PF01325">
    <property type="entry name" value="Fe_dep_repress"/>
    <property type="match status" value="1"/>
</dbReference>
<comment type="subcellular location">
    <subcellularLocation>
        <location evidence="1">Cytoplasm</location>
    </subcellularLocation>
</comment>
<dbReference type="InterPro" id="IPR022687">
    <property type="entry name" value="HTH_DTXR"/>
</dbReference>
<dbReference type="GO" id="GO:0046914">
    <property type="term" value="F:transition metal ion binding"/>
    <property type="evidence" value="ECO:0007669"/>
    <property type="project" value="InterPro"/>
</dbReference>
<dbReference type="PANTHER" id="PTHR33238">
    <property type="entry name" value="IRON (METAL) DEPENDENT REPRESSOR, DTXR FAMILY"/>
    <property type="match status" value="1"/>
</dbReference>
<dbReference type="AlphaFoldDB" id="X1L5N0"/>
<dbReference type="Pfam" id="PF04023">
    <property type="entry name" value="FeoA"/>
    <property type="match status" value="1"/>
</dbReference>
<dbReference type="PROSITE" id="PS50944">
    <property type="entry name" value="HTH_DTXR"/>
    <property type="match status" value="1"/>
</dbReference>
<proteinExistence type="inferred from homology"/>
<comment type="similarity">
    <text evidence="2">Belongs to the DtxR/MntR family.</text>
</comment>
<comment type="subunit">
    <text evidence="3">Homodimer.</text>
</comment>
<dbReference type="InterPro" id="IPR038157">
    <property type="entry name" value="FeoA_core_dom"/>
</dbReference>
<keyword evidence="6" id="KW-0238">DNA-binding</keyword>
<evidence type="ECO:0000256" key="7">
    <source>
        <dbReference type="ARBA" id="ARBA00023163"/>
    </source>
</evidence>
<dbReference type="Gene3D" id="2.30.30.90">
    <property type="match status" value="1"/>
</dbReference>